<dbReference type="GO" id="GO:0046983">
    <property type="term" value="F:protein dimerization activity"/>
    <property type="evidence" value="ECO:0007669"/>
    <property type="project" value="InterPro"/>
</dbReference>
<evidence type="ECO:0000256" key="9">
    <source>
        <dbReference type="SAM" id="MobiDB-lite"/>
    </source>
</evidence>
<dbReference type="AlphaFoldDB" id="A0AAD9MVA8"/>
<evidence type="ECO:0000256" key="1">
    <source>
        <dbReference type="ARBA" id="ARBA00004651"/>
    </source>
</evidence>
<dbReference type="GO" id="GO:0005254">
    <property type="term" value="F:chloride channel activity"/>
    <property type="evidence" value="ECO:0007669"/>
    <property type="project" value="TreeGrafter"/>
</dbReference>
<protein>
    <recommendedName>
        <fullName evidence="8">Anoctamin</fullName>
    </recommendedName>
</protein>
<dbReference type="Pfam" id="PF16178">
    <property type="entry name" value="Anoct_dimer"/>
    <property type="match status" value="1"/>
</dbReference>
<dbReference type="PANTHER" id="PTHR12308">
    <property type="entry name" value="ANOCTAMIN"/>
    <property type="match status" value="1"/>
</dbReference>
<keyword evidence="3" id="KW-1003">Cell membrane</keyword>
<organism evidence="12 13">
    <name type="scientific">Paralvinella palmiformis</name>
    <dbReference type="NCBI Taxonomy" id="53620"/>
    <lineage>
        <taxon>Eukaryota</taxon>
        <taxon>Metazoa</taxon>
        <taxon>Spiralia</taxon>
        <taxon>Lophotrochozoa</taxon>
        <taxon>Annelida</taxon>
        <taxon>Polychaeta</taxon>
        <taxon>Sedentaria</taxon>
        <taxon>Canalipalpata</taxon>
        <taxon>Terebellida</taxon>
        <taxon>Terebelliformia</taxon>
        <taxon>Alvinellidae</taxon>
        <taxon>Paralvinella</taxon>
    </lineage>
</organism>
<comment type="caution">
    <text evidence="12">The sequence shown here is derived from an EMBL/GenBank/DDBJ whole genome shotgun (WGS) entry which is preliminary data.</text>
</comment>
<dbReference type="InterPro" id="IPR049452">
    <property type="entry name" value="Anoctamin_TM"/>
</dbReference>
<gene>
    <name evidence="12" type="ORF">LSH36_569g03071</name>
</gene>
<evidence type="ECO:0000256" key="2">
    <source>
        <dbReference type="ARBA" id="ARBA00009671"/>
    </source>
</evidence>
<evidence type="ECO:0000313" key="13">
    <source>
        <dbReference type="Proteomes" id="UP001208570"/>
    </source>
</evidence>
<proteinExistence type="inferred from homology"/>
<evidence type="ECO:0000313" key="12">
    <source>
        <dbReference type="EMBL" id="KAK2147127.1"/>
    </source>
</evidence>
<comment type="subcellular location">
    <subcellularLocation>
        <location evidence="1">Cell membrane</location>
        <topology evidence="1">Multi-pass membrane protein</topology>
    </subcellularLocation>
    <subcellularLocation>
        <location evidence="8">Membrane</location>
        <topology evidence="8">Multi-pass membrane protein</topology>
    </subcellularLocation>
</comment>
<evidence type="ECO:0000256" key="7">
    <source>
        <dbReference type="ARBA" id="ARBA00023180"/>
    </source>
</evidence>
<feature type="transmembrane region" description="Helical" evidence="8">
    <location>
        <begin position="310"/>
        <end position="339"/>
    </location>
</feature>
<feature type="domain" description="Anoctamin transmembrane" evidence="10">
    <location>
        <begin position="221"/>
        <end position="547"/>
    </location>
</feature>
<feature type="transmembrane region" description="Helical" evidence="8">
    <location>
        <begin position="231"/>
        <end position="251"/>
    </location>
</feature>
<feature type="transmembrane region" description="Helical" evidence="8">
    <location>
        <begin position="570"/>
        <end position="596"/>
    </location>
</feature>
<accession>A0AAD9MVA8</accession>
<reference evidence="12" key="1">
    <citation type="journal article" date="2023" name="Mol. Biol. Evol.">
        <title>Third-Generation Sequencing Reveals the Adaptive Role of the Epigenome in Three Deep-Sea Polychaetes.</title>
        <authorList>
            <person name="Perez M."/>
            <person name="Aroh O."/>
            <person name="Sun Y."/>
            <person name="Lan Y."/>
            <person name="Juniper S.K."/>
            <person name="Young C.R."/>
            <person name="Angers B."/>
            <person name="Qian P.Y."/>
        </authorList>
    </citation>
    <scope>NUCLEOTIDE SEQUENCE</scope>
    <source>
        <strain evidence="12">P08H-3</strain>
    </source>
</reference>
<feature type="transmembrane region" description="Helical" evidence="8">
    <location>
        <begin position="401"/>
        <end position="418"/>
    </location>
</feature>
<evidence type="ECO:0000256" key="3">
    <source>
        <dbReference type="ARBA" id="ARBA00022475"/>
    </source>
</evidence>
<feature type="domain" description="Anoctamin transmembrane" evidence="10">
    <location>
        <begin position="566"/>
        <end position="613"/>
    </location>
</feature>
<name>A0AAD9MVA8_9ANNE</name>
<dbReference type="EMBL" id="JAODUP010000569">
    <property type="protein sequence ID" value="KAK2147127.1"/>
    <property type="molecule type" value="Genomic_DNA"/>
</dbReference>
<dbReference type="Pfam" id="PF04547">
    <property type="entry name" value="Anoctamin"/>
    <property type="match status" value="2"/>
</dbReference>
<keyword evidence="4 8" id="KW-0812">Transmembrane</keyword>
<sequence length="649" mass="75752">MMDNDGDIQMTTKTVGGNKGGGLDDNKVETDTAKEAVAPRDVSDAETRLLFELQDKPIESTMVRFRDGKRKIDFILAYKDTNDQEKAMDRETFQQNLIKEGLQLEHESKEYSQDGETHFVKLHAPWDVLTRMAELMSFRMPIKETDVHHEDLNTCFQKIPNPFQISEDLIPEEDHYFTAPFTRDKQDIEEICDPEKAGNITMCPLCDKRCSYWKLKTSCLYSRLTYLFDNYATVFFAGFMAVWATTFLEFWKRKEAELRYDWDVADYELEEHMRPEFEAKCTKWKKNPVTQKMEPYIPLWSKIPRRGSSIVVVLLLICCVLAAVFGVIMYRIVVITLFYRAESEIVHKNAKISTTASAAVISLVIILLLNKLYQNVAVWLTEMERPRTDSDFEDSFTFKMFLFQFINYYATLFYIAFFKGRLNGHPGNYKYSLGYRGEECDPAGCLIELCIQLGIIMVGKQALNNFKELMLPKIITWFRTRTSKKRSEAGNLYTRWEQDYDLASLPDLIQYGFVTIFVAAFPLAPLFAAINNVIEIRLDAYKCLVQYIERYPDYRYPPWDEDKKYEYTRVYWHVLCARLAFVIIFEHCVFFMTWLVRVAIPDIPARIKVLKLRERHLAKEARYTAAFSTLHSERAANDSDFPSDPAHLA</sequence>
<dbReference type="InterPro" id="IPR032394">
    <property type="entry name" value="Anoct_dimer"/>
</dbReference>
<keyword evidence="6 8" id="KW-0472">Membrane</keyword>
<evidence type="ECO:0000259" key="11">
    <source>
        <dbReference type="Pfam" id="PF16178"/>
    </source>
</evidence>
<comment type="caution">
    <text evidence="8">Lacks conserved residue(s) required for the propagation of feature annotation.</text>
</comment>
<evidence type="ECO:0000256" key="5">
    <source>
        <dbReference type="ARBA" id="ARBA00022989"/>
    </source>
</evidence>
<evidence type="ECO:0000256" key="4">
    <source>
        <dbReference type="ARBA" id="ARBA00022692"/>
    </source>
</evidence>
<feature type="region of interest" description="Disordered" evidence="9">
    <location>
        <begin position="1"/>
        <end position="26"/>
    </location>
</feature>
<keyword evidence="5 8" id="KW-1133">Transmembrane helix</keyword>
<comment type="similarity">
    <text evidence="2 8">Belongs to the anoctamin family.</text>
</comment>
<evidence type="ECO:0000256" key="6">
    <source>
        <dbReference type="ARBA" id="ARBA00023136"/>
    </source>
</evidence>
<evidence type="ECO:0000256" key="8">
    <source>
        <dbReference type="RuleBase" id="RU280814"/>
    </source>
</evidence>
<feature type="transmembrane region" description="Helical" evidence="8">
    <location>
        <begin position="359"/>
        <end position="380"/>
    </location>
</feature>
<evidence type="ECO:0000259" key="10">
    <source>
        <dbReference type="Pfam" id="PF04547"/>
    </source>
</evidence>
<dbReference type="PANTHER" id="PTHR12308:SF84">
    <property type="entry name" value="ANOCTAMIN"/>
    <property type="match status" value="1"/>
</dbReference>
<feature type="transmembrane region" description="Helical" evidence="8">
    <location>
        <begin position="508"/>
        <end position="530"/>
    </location>
</feature>
<dbReference type="Proteomes" id="UP001208570">
    <property type="component" value="Unassembled WGS sequence"/>
</dbReference>
<keyword evidence="13" id="KW-1185">Reference proteome</keyword>
<dbReference type="InterPro" id="IPR007632">
    <property type="entry name" value="Anoctamin"/>
</dbReference>
<dbReference type="GO" id="GO:0005886">
    <property type="term" value="C:plasma membrane"/>
    <property type="evidence" value="ECO:0007669"/>
    <property type="project" value="UniProtKB-SubCell"/>
</dbReference>
<keyword evidence="7" id="KW-0325">Glycoprotein</keyword>
<feature type="domain" description="Anoctamin dimerisation" evidence="11">
    <location>
        <begin position="65"/>
        <end position="188"/>
    </location>
</feature>